<keyword evidence="4 5" id="KW-0949">S-adenosyl-L-methionine</keyword>
<dbReference type="PANTHER" id="PTHR23068">
    <property type="entry name" value="DNA CYTOSINE-5- -METHYLTRANSFERASE 3-RELATED"/>
    <property type="match status" value="1"/>
</dbReference>
<keyword evidence="3 5" id="KW-0808">Transferase</keyword>
<name>H2YJ39_CIOSA</name>
<keyword evidence="2 5" id="KW-0489">Methyltransferase</keyword>
<dbReference type="AlphaFoldDB" id="H2YJ39"/>
<dbReference type="GeneTree" id="ENSGT00940000172870"/>
<keyword evidence="7" id="KW-1185">Reference proteome</keyword>
<dbReference type="STRING" id="51511.ENSCSAVP00000005338"/>
<organism evidence="6 7">
    <name type="scientific">Ciona savignyi</name>
    <name type="common">Pacific transparent sea squirt</name>
    <dbReference type="NCBI Taxonomy" id="51511"/>
    <lineage>
        <taxon>Eukaryota</taxon>
        <taxon>Metazoa</taxon>
        <taxon>Chordata</taxon>
        <taxon>Tunicata</taxon>
        <taxon>Ascidiacea</taxon>
        <taxon>Phlebobranchia</taxon>
        <taxon>Cionidae</taxon>
        <taxon>Ciona</taxon>
    </lineage>
</organism>
<reference evidence="7" key="1">
    <citation type="submission" date="2003-08" db="EMBL/GenBank/DDBJ databases">
        <authorList>
            <person name="Birren B."/>
            <person name="Nusbaum C."/>
            <person name="Abebe A."/>
            <person name="Abouelleil A."/>
            <person name="Adekoya E."/>
            <person name="Ait-zahra M."/>
            <person name="Allen N."/>
            <person name="Allen T."/>
            <person name="An P."/>
            <person name="Anderson M."/>
            <person name="Anderson S."/>
            <person name="Arachchi H."/>
            <person name="Armbruster J."/>
            <person name="Bachantsang P."/>
            <person name="Baldwin J."/>
            <person name="Barry A."/>
            <person name="Bayul T."/>
            <person name="Blitshsteyn B."/>
            <person name="Bloom T."/>
            <person name="Blye J."/>
            <person name="Boguslavskiy L."/>
            <person name="Borowsky M."/>
            <person name="Boukhgalter B."/>
            <person name="Brunache A."/>
            <person name="Butler J."/>
            <person name="Calixte N."/>
            <person name="Calvo S."/>
            <person name="Camarata J."/>
            <person name="Campo K."/>
            <person name="Chang J."/>
            <person name="Cheshatsang Y."/>
            <person name="Citroen M."/>
            <person name="Collymore A."/>
            <person name="Considine T."/>
            <person name="Cook A."/>
            <person name="Cooke P."/>
            <person name="Corum B."/>
            <person name="Cuomo C."/>
            <person name="David R."/>
            <person name="Dawoe T."/>
            <person name="Degray S."/>
            <person name="Dodge S."/>
            <person name="Dooley K."/>
            <person name="Dorje P."/>
            <person name="Dorjee K."/>
            <person name="Dorris L."/>
            <person name="Duffey N."/>
            <person name="Dupes A."/>
            <person name="Elkins T."/>
            <person name="Engels R."/>
            <person name="Erickson J."/>
            <person name="Farina A."/>
            <person name="Faro S."/>
            <person name="Ferreira P."/>
            <person name="Fischer H."/>
            <person name="Fitzgerald M."/>
            <person name="Foley K."/>
            <person name="Gage D."/>
            <person name="Galagan J."/>
            <person name="Gearin G."/>
            <person name="Gnerre S."/>
            <person name="Gnirke A."/>
            <person name="Goyette A."/>
            <person name="Graham J."/>
            <person name="Grandbois E."/>
            <person name="Gyaltsen K."/>
            <person name="Hafez N."/>
            <person name="Hagopian D."/>
            <person name="Hagos B."/>
            <person name="Hall J."/>
            <person name="Hatcher B."/>
            <person name="Heller A."/>
            <person name="Higgins H."/>
            <person name="Honan T."/>
            <person name="Horn A."/>
            <person name="Houde N."/>
            <person name="Hughes L."/>
            <person name="Hulme W."/>
            <person name="Husby E."/>
            <person name="Iliev I."/>
            <person name="Jaffe D."/>
            <person name="Jones C."/>
            <person name="Kamal M."/>
            <person name="Kamat A."/>
            <person name="Kamvysselis M."/>
            <person name="Karlsson E."/>
            <person name="Kells C."/>
            <person name="Kieu A."/>
            <person name="Kisner P."/>
            <person name="Kodira C."/>
            <person name="Kulbokas E."/>
            <person name="Labutti K."/>
            <person name="Lama D."/>
            <person name="Landers T."/>
            <person name="Leger J."/>
            <person name="Levine S."/>
            <person name="Lewis D."/>
            <person name="Lewis T."/>
            <person name="Lindblad-toh K."/>
            <person name="Liu X."/>
            <person name="Lokyitsang T."/>
            <person name="Lokyitsang Y."/>
            <person name="Lucien O."/>
            <person name="Lui A."/>
            <person name="Ma L.J."/>
            <person name="Mabbitt R."/>
            <person name="Macdonald J."/>
            <person name="Maclean C."/>
            <person name="Major J."/>
            <person name="Manning J."/>
            <person name="Marabella R."/>
            <person name="Maru K."/>
            <person name="Matthews C."/>
            <person name="Mauceli E."/>
            <person name="Mccarthy M."/>
            <person name="Mcdonough S."/>
            <person name="Mcghee T."/>
            <person name="Meldrim J."/>
            <person name="Meneus L."/>
            <person name="Mesirov J."/>
            <person name="Mihalev A."/>
            <person name="Mihova T."/>
            <person name="Mikkelsen T."/>
            <person name="Mlenga V."/>
            <person name="Moru K."/>
            <person name="Mozes J."/>
            <person name="Mulrain L."/>
            <person name="Munson G."/>
            <person name="Naylor J."/>
            <person name="Newes C."/>
            <person name="Nguyen C."/>
            <person name="Nguyen N."/>
            <person name="Nguyen T."/>
            <person name="Nicol R."/>
            <person name="Nielsen C."/>
            <person name="Nizzari M."/>
            <person name="Norbu C."/>
            <person name="Norbu N."/>
            <person name="O'donnell P."/>
            <person name="Okoawo O."/>
            <person name="O'leary S."/>
            <person name="Omotosho B."/>
            <person name="O'neill K."/>
            <person name="Osman S."/>
            <person name="Parker S."/>
            <person name="Perrin D."/>
            <person name="Phunkhang P."/>
            <person name="Piqani B."/>
            <person name="Purcell S."/>
            <person name="Rachupka T."/>
            <person name="Ramasamy U."/>
            <person name="Rameau R."/>
            <person name="Ray V."/>
            <person name="Raymond C."/>
            <person name="Retta R."/>
            <person name="Richardson S."/>
            <person name="Rise C."/>
            <person name="Rodriguez J."/>
            <person name="Rogers J."/>
            <person name="Rogov P."/>
            <person name="Rutman M."/>
            <person name="Schupbach R."/>
            <person name="Seaman C."/>
            <person name="Settipalli S."/>
            <person name="Sharpe T."/>
            <person name="Sheridan J."/>
            <person name="Sherpa N."/>
            <person name="Shi J."/>
            <person name="Smirnov S."/>
            <person name="Smith C."/>
            <person name="Sougnez C."/>
            <person name="Spencer B."/>
            <person name="Stalker J."/>
            <person name="Stange-thomann N."/>
            <person name="Stavropoulos S."/>
            <person name="Stetson K."/>
            <person name="Stone C."/>
            <person name="Stone S."/>
            <person name="Stubbs M."/>
            <person name="Talamas J."/>
            <person name="Tchuinga P."/>
            <person name="Tenzing P."/>
            <person name="Tesfaye S."/>
            <person name="Theodore J."/>
            <person name="Thoulutsang Y."/>
            <person name="Topham K."/>
            <person name="Towey S."/>
            <person name="Tsamla T."/>
            <person name="Tsomo N."/>
            <person name="Vallee D."/>
            <person name="Vassiliev H."/>
            <person name="Venkataraman V."/>
            <person name="Vinson J."/>
            <person name="Vo A."/>
            <person name="Wade C."/>
            <person name="Wang S."/>
            <person name="Wangchuk T."/>
            <person name="Wangdi T."/>
            <person name="Whittaker C."/>
            <person name="Wilkinson J."/>
            <person name="Wu Y."/>
            <person name="Wyman D."/>
            <person name="Yadav S."/>
            <person name="Yang S."/>
            <person name="Yang X."/>
            <person name="Yeager S."/>
            <person name="Yee E."/>
            <person name="Young G."/>
            <person name="Zainoun J."/>
            <person name="Zembeck L."/>
            <person name="Zimmer A."/>
            <person name="Zody M."/>
            <person name="Lander E."/>
        </authorList>
    </citation>
    <scope>NUCLEOTIDE SEQUENCE [LARGE SCALE GENOMIC DNA]</scope>
</reference>
<dbReference type="HOGENOM" id="CLU_006958_9_2_1"/>
<accession>H2YJ39</accession>
<proteinExistence type="inferred from homology"/>
<dbReference type="PROSITE" id="PS00094">
    <property type="entry name" value="C5_MTASE_1"/>
    <property type="match status" value="1"/>
</dbReference>
<feature type="active site" evidence="5">
    <location>
        <position position="86"/>
    </location>
</feature>
<dbReference type="GO" id="GO:0005634">
    <property type="term" value="C:nucleus"/>
    <property type="evidence" value="ECO:0007669"/>
    <property type="project" value="TreeGrafter"/>
</dbReference>
<dbReference type="InterPro" id="IPR050390">
    <property type="entry name" value="C5-Methyltransferase"/>
</dbReference>
<dbReference type="InterPro" id="IPR018117">
    <property type="entry name" value="C5_DNA_meth_AS"/>
</dbReference>
<dbReference type="InParanoid" id="H2YJ39"/>
<reference evidence="6" key="2">
    <citation type="submission" date="2025-08" db="UniProtKB">
        <authorList>
            <consortium name="Ensembl"/>
        </authorList>
    </citation>
    <scope>IDENTIFICATION</scope>
</reference>
<dbReference type="SUPFAM" id="SSF53335">
    <property type="entry name" value="S-adenosyl-L-methionine-dependent methyltransferases"/>
    <property type="match status" value="1"/>
</dbReference>
<protein>
    <recommendedName>
        <fullName evidence="1">DNA (cytosine-5-)-methyltransferase</fullName>
        <ecNumber evidence="1">2.1.1.37</ecNumber>
    </recommendedName>
</protein>
<dbReference type="PANTHER" id="PTHR23068:SF25">
    <property type="entry name" value="DNA (CYTOSINE-5)-METHYLTRANSFERASE DRM2"/>
    <property type="match status" value="1"/>
</dbReference>
<evidence type="ECO:0000256" key="1">
    <source>
        <dbReference type="ARBA" id="ARBA00011975"/>
    </source>
</evidence>
<evidence type="ECO:0000256" key="4">
    <source>
        <dbReference type="ARBA" id="ARBA00022691"/>
    </source>
</evidence>
<dbReference type="Gene3D" id="3.40.50.150">
    <property type="entry name" value="Vaccinia Virus protein VP39"/>
    <property type="match status" value="1"/>
</dbReference>
<reference evidence="6" key="3">
    <citation type="submission" date="2025-09" db="UniProtKB">
        <authorList>
            <consortium name="Ensembl"/>
        </authorList>
    </citation>
    <scope>IDENTIFICATION</scope>
</reference>
<dbReference type="eggNOG" id="ENOG502QR6U">
    <property type="taxonomic scope" value="Eukaryota"/>
</dbReference>
<dbReference type="Proteomes" id="UP000007875">
    <property type="component" value="Unassembled WGS sequence"/>
</dbReference>
<dbReference type="PROSITE" id="PS51679">
    <property type="entry name" value="SAM_MT_C5"/>
    <property type="match status" value="1"/>
</dbReference>
<dbReference type="OMA" id="IWITEIE"/>
<evidence type="ECO:0000256" key="3">
    <source>
        <dbReference type="ARBA" id="ARBA00022679"/>
    </source>
</evidence>
<dbReference type="GO" id="GO:0003886">
    <property type="term" value="F:DNA (cytosine-5-)-methyltransferase activity"/>
    <property type="evidence" value="ECO:0007669"/>
    <property type="project" value="UniProtKB-EC"/>
</dbReference>
<sequence>MPVSEDERKPIRVLSLFDGIGTGLVALKQLGLQIGMFVASEIDEAAIRLVQNRHPEVIHVGDVTKFSDDDVRRLGPFDLLIGGSPCNDLSGANPRRKGLLDSDGTGCLFFDFYRILRAAEPPRCECNAGKSRPFFWLFENVLSMKLLERRRISRFLQCQPVKANASTVSAAARPRLFWGNLPGLQTLELKPQPGDRLSVQSCLEPGRTATIEKLNTITTKPGCLYQGHTRIAPVTHMGKEDILWSTELERIFGLPKHYTDLNNHGPKERLALLGR</sequence>
<dbReference type="Ensembl" id="ENSCSAVT00000005409.1">
    <property type="protein sequence ID" value="ENSCSAVP00000005338.1"/>
    <property type="gene ID" value="ENSCSAVG00000003186.1"/>
</dbReference>
<evidence type="ECO:0000256" key="2">
    <source>
        <dbReference type="ARBA" id="ARBA00022603"/>
    </source>
</evidence>
<dbReference type="InterPro" id="IPR029063">
    <property type="entry name" value="SAM-dependent_MTases_sf"/>
</dbReference>
<comment type="similarity">
    <text evidence="5">Belongs to the class I-like SAM-binding methyltransferase superfamily. C5-methyltransferase family.</text>
</comment>
<dbReference type="GO" id="GO:0032259">
    <property type="term" value="P:methylation"/>
    <property type="evidence" value="ECO:0007669"/>
    <property type="project" value="UniProtKB-KW"/>
</dbReference>
<evidence type="ECO:0000313" key="6">
    <source>
        <dbReference type="Ensembl" id="ENSCSAVP00000005338.1"/>
    </source>
</evidence>
<dbReference type="InterPro" id="IPR001525">
    <property type="entry name" value="C5_MeTfrase"/>
</dbReference>
<dbReference type="EC" id="2.1.1.37" evidence="1"/>
<evidence type="ECO:0000256" key="5">
    <source>
        <dbReference type="PROSITE-ProRule" id="PRU01016"/>
    </source>
</evidence>
<evidence type="ECO:0000313" key="7">
    <source>
        <dbReference type="Proteomes" id="UP000007875"/>
    </source>
</evidence>
<dbReference type="Pfam" id="PF00145">
    <property type="entry name" value="DNA_methylase"/>
    <property type="match status" value="1"/>
</dbReference>